<keyword evidence="3" id="KW-1185">Reference proteome</keyword>
<protein>
    <submittedName>
        <fullName evidence="2">DUF4188 domain-containing protein</fullName>
    </submittedName>
</protein>
<feature type="region of interest" description="Disordered" evidence="1">
    <location>
        <begin position="143"/>
        <end position="176"/>
    </location>
</feature>
<dbReference type="InterPro" id="IPR025444">
    <property type="entry name" value="Monooxy_af470"/>
</dbReference>
<sequence length="176" mass="19300">MHNVIRGRMTHEYDGELVVFRMGLRVNRWRRPDLWLPPYRAMTRMLRELQADPDSGLLGAATHVDRNGPSQTQYWSSLDELYAYAADASASHRAAWNIFSRTTRRSGGAVGVWHETFLVDRAESLYVTTPVMGLARATSIVSAGHGEGGGGERIGADETRAPASAASSSPDAEAVR</sequence>
<dbReference type="EMBL" id="RZGZ01000004">
    <property type="protein sequence ID" value="RUQ98165.1"/>
    <property type="molecule type" value="Genomic_DNA"/>
</dbReference>
<dbReference type="AlphaFoldDB" id="A0A3S1CPY8"/>
<dbReference type="Proteomes" id="UP000274909">
    <property type="component" value="Unassembled WGS sequence"/>
</dbReference>
<proteinExistence type="predicted"/>
<evidence type="ECO:0000313" key="3">
    <source>
        <dbReference type="Proteomes" id="UP000274909"/>
    </source>
</evidence>
<organism evidence="2 3">
    <name type="scientific">Labedella endophytica</name>
    <dbReference type="NCBI Taxonomy" id="1523160"/>
    <lineage>
        <taxon>Bacteria</taxon>
        <taxon>Bacillati</taxon>
        <taxon>Actinomycetota</taxon>
        <taxon>Actinomycetes</taxon>
        <taxon>Micrococcales</taxon>
        <taxon>Microbacteriaceae</taxon>
        <taxon>Labedella</taxon>
    </lineage>
</organism>
<gene>
    <name evidence="2" type="ORF">ELQ94_14180</name>
</gene>
<evidence type="ECO:0000313" key="2">
    <source>
        <dbReference type="EMBL" id="RUQ98165.1"/>
    </source>
</evidence>
<accession>A0A3S1CPY8</accession>
<dbReference type="Pfam" id="PF13826">
    <property type="entry name" value="Monooxy_af470-like"/>
    <property type="match status" value="1"/>
</dbReference>
<dbReference type="RefSeq" id="WP_127051018.1">
    <property type="nucleotide sequence ID" value="NZ_RZGZ01000004.1"/>
</dbReference>
<comment type="caution">
    <text evidence="2">The sequence shown here is derived from an EMBL/GenBank/DDBJ whole genome shotgun (WGS) entry which is preliminary data.</text>
</comment>
<feature type="compositionally biased region" description="Low complexity" evidence="1">
    <location>
        <begin position="161"/>
        <end position="170"/>
    </location>
</feature>
<evidence type="ECO:0000256" key="1">
    <source>
        <dbReference type="SAM" id="MobiDB-lite"/>
    </source>
</evidence>
<dbReference type="OrthoDB" id="7566033at2"/>
<name>A0A3S1CPY8_9MICO</name>
<reference evidence="2 3" key="1">
    <citation type="submission" date="2018-12" db="EMBL/GenBank/DDBJ databases">
        <authorList>
            <person name="Li F."/>
        </authorList>
    </citation>
    <scope>NUCLEOTIDE SEQUENCE [LARGE SCALE GENOMIC DNA]</scope>
    <source>
        <strain evidence="2 3">EGI 6500705</strain>
    </source>
</reference>